<evidence type="ECO:0000256" key="1">
    <source>
        <dbReference type="SAM" id="MobiDB-lite"/>
    </source>
</evidence>
<dbReference type="Proteomes" id="UP000242474">
    <property type="component" value="Unassembled WGS sequence"/>
</dbReference>
<reference evidence="2 3" key="1">
    <citation type="journal article" date="2015" name="Genome Biol. Evol.">
        <title>Phylogenomic analyses indicate that early fungi evolved digesting cell walls of algal ancestors of land plants.</title>
        <authorList>
            <person name="Chang Y."/>
            <person name="Wang S."/>
            <person name="Sekimoto S."/>
            <person name="Aerts A.L."/>
            <person name="Choi C."/>
            <person name="Clum A."/>
            <person name="LaButti K.M."/>
            <person name="Lindquist E.A."/>
            <person name="Yee Ngan C."/>
            <person name="Ohm R.A."/>
            <person name="Salamov A.A."/>
            <person name="Grigoriev I.V."/>
            <person name="Spatafora J.W."/>
            <person name="Berbee M.L."/>
        </authorList>
    </citation>
    <scope>NUCLEOTIDE SEQUENCE [LARGE SCALE GENOMIC DNA]</scope>
    <source>
        <strain evidence="2 3">NRRL 1564</strain>
    </source>
</reference>
<feature type="region of interest" description="Disordered" evidence="1">
    <location>
        <begin position="45"/>
        <end position="69"/>
    </location>
</feature>
<keyword evidence="3" id="KW-1185">Reference proteome</keyword>
<evidence type="ECO:0000313" key="2">
    <source>
        <dbReference type="EMBL" id="PIA12562.1"/>
    </source>
</evidence>
<dbReference type="OrthoDB" id="5590456at2759"/>
<sequence>MTEATPSAVSSNVTMESVDSLVHVPPEQLHAFVQHANAVLGNPEETHAPESVVPSHAPSATNDSSATENRPKISCETFTAQTTKFSGEDLRISAANWVEVNKREFAAYLPGVQEQMWLNAAYPLLTGEAMAAVGQLLFNTLEELYRYLLDAFPQADVELKVLQVINSGKLFKDAPKRALGTFAYAVYHNMDHNNPLAAFLITNSLYMVNILPFAVKDTKLQEIRPVDIEKMCKYIDCINTIDSDTGAKVCLITEQAAKRIGLNITTNSRLLLCALWLDATLHRSVGHMHIHLCVDNGPQVRAYAIVVSFGKVWDILVGSKTLQQLGIQLTSPVMDRHLHSSTKVTDYPTKMLDGLWRQQTVVPSVEEAYDNMPNTTPSHDLAFPSPTEASSAVAPVVEPVVVRPMHAHLGLPVDFFMPECNDDFHRLNALYLEVTKYGIDESSQAFTQLPIFTKSKPNTTERRILFDDSANNSLNMINIGMQLLTPIEHALFLRNAYIVSSIDMASFFT</sequence>
<organism evidence="2 3">
    <name type="scientific">Coemansia reversa (strain ATCC 12441 / NRRL 1564)</name>
    <dbReference type="NCBI Taxonomy" id="763665"/>
    <lineage>
        <taxon>Eukaryota</taxon>
        <taxon>Fungi</taxon>
        <taxon>Fungi incertae sedis</taxon>
        <taxon>Zoopagomycota</taxon>
        <taxon>Kickxellomycotina</taxon>
        <taxon>Kickxellomycetes</taxon>
        <taxon>Kickxellales</taxon>
        <taxon>Kickxellaceae</taxon>
        <taxon>Coemansia</taxon>
    </lineage>
</organism>
<dbReference type="AlphaFoldDB" id="A0A2G5B0L5"/>
<feature type="compositionally biased region" description="Polar residues" evidence="1">
    <location>
        <begin position="58"/>
        <end position="68"/>
    </location>
</feature>
<name>A0A2G5B0L5_COERN</name>
<dbReference type="EMBL" id="KZ303661">
    <property type="protein sequence ID" value="PIA12562.1"/>
    <property type="molecule type" value="Genomic_DNA"/>
</dbReference>
<proteinExistence type="predicted"/>
<evidence type="ECO:0000313" key="3">
    <source>
        <dbReference type="Proteomes" id="UP000242474"/>
    </source>
</evidence>
<protein>
    <submittedName>
        <fullName evidence="2">Uncharacterized protein</fullName>
    </submittedName>
</protein>
<accession>A0A2G5B0L5</accession>
<gene>
    <name evidence="2" type="ORF">COEREDRAFT_12598</name>
</gene>